<dbReference type="AlphaFoldDB" id="A0AAV4SX59"/>
<evidence type="ECO:0000313" key="1">
    <source>
        <dbReference type="EMBL" id="GIY37541.1"/>
    </source>
</evidence>
<keyword evidence="2" id="KW-1185">Reference proteome</keyword>
<reference evidence="1 2" key="1">
    <citation type="submission" date="2021-06" db="EMBL/GenBank/DDBJ databases">
        <title>Caerostris darwini draft genome.</title>
        <authorList>
            <person name="Kono N."/>
            <person name="Arakawa K."/>
        </authorList>
    </citation>
    <scope>NUCLEOTIDE SEQUENCE [LARGE SCALE GENOMIC DNA]</scope>
</reference>
<proteinExistence type="predicted"/>
<dbReference type="EMBL" id="BPLQ01008461">
    <property type="protein sequence ID" value="GIY37541.1"/>
    <property type="molecule type" value="Genomic_DNA"/>
</dbReference>
<dbReference type="Proteomes" id="UP001054837">
    <property type="component" value="Unassembled WGS sequence"/>
</dbReference>
<comment type="caution">
    <text evidence="1">The sequence shown here is derived from an EMBL/GenBank/DDBJ whole genome shotgun (WGS) entry which is preliminary data.</text>
</comment>
<organism evidence="1 2">
    <name type="scientific">Caerostris darwini</name>
    <dbReference type="NCBI Taxonomy" id="1538125"/>
    <lineage>
        <taxon>Eukaryota</taxon>
        <taxon>Metazoa</taxon>
        <taxon>Ecdysozoa</taxon>
        <taxon>Arthropoda</taxon>
        <taxon>Chelicerata</taxon>
        <taxon>Arachnida</taxon>
        <taxon>Araneae</taxon>
        <taxon>Araneomorphae</taxon>
        <taxon>Entelegynae</taxon>
        <taxon>Araneoidea</taxon>
        <taxon>Araneidae</taxon>
        <taxon>Caerostris</taxon>
    </lineage>
</organism>
<gene>
    <name evidence="1" type="ORF">CDAR_222351</name>
</gene>
<evidence type="ECO:0000313" key="2">
    <source>
        <dbReference type="Proteomes" id="UP001054837"/>
    </source>
</evidence>
<name>A0AAV4SX59_9ARAC</name>
<sequence length="95" mass="11293">MTRSDGYINMKINFVRDVEQKEAHAAPCTDVLSREVGWHFTQSVSENIDFNLMHCNLLYRFGESDKQRRDFIMSCRHVTFFKDTIHDNKSVKEYL</sequence>
<protein>
    <submittedName>
        <fullName evidence="1">Uncharacterized protein</fullName>
    </submittedName>
</protein>
<accession>A0AAV4SX59</accession>